<dbReference type="Proteomes" id="UP000812287">
    <property type="component" value="Unassembled WGS sequence"/>
</dbReference>
<evidence type="ECO:0000256" key="1">
    <source>
        <dbReference type="RuleBase" id="RU000383"/>
    </source>
</evidence>
<organism evidence="4 5">
    <name type="scientific">Guyanagaster necrorhizus</name>
    <dbReference type="NCBI Taxonomy" id="856835"/>
    <lineage>
        <taxon>Eukaryota</taxon>
        <taxon>Fungi</taxon>
        <taxon>Dikarya</taxon>
        <taxon>Basidiomycota</taxon>
        <taxon>Agaricomycotina</taxon>
        <taxon>Agaricomycetes</taxon>
        <taxon>Agaricomycetidae</taxon>
        <taxon>Agaricales</taxon>
        <taxon>Marasmiineae</taxon>
        <taxon>Physalacriaceae</taxon>
        <taxon>Guyanagaster</taxon>
    </lineage>
</organism>
<evidence type="ECO:0000313" key="4">
    <source>
        <dbReference type="EMBL" id="KAG7440860.1"/>
    </source>
</evidence>
<dbReference type="Gene3D" id="1.10.472.10">
    <property type="entry name" value="Cyclin-like"/>
    <property type="match status" value="2"/>
</dbReference>
<name>A0A9P7VHW9_9AGAR</name>
<dbReference type="EMBL" id="MU250566">
    <property type="protein sequence ID" value="KAG7440860.1"/>
    <property type="molecule type" value="Genomic_DNA"/>
</dbReference>
<proteinExistence type="inferred from homology"/>
<dbReference type="InterPro" id="IPR036915">
    <property type="entry name" value="Cyclin-like_sf"/>
</dbReference>
<dbReference type="OrthoDB" id="25002at2759"/>
<protein>
    <submittedName>
        <fullName evidence="4">Cyclin-like protein</fullName>
    </submittedName>
</protein>
<evidence type="ECO:0000259" key="3">
    <source>
        <dbReference type="SMART" id="SM00385"/>
    </source>
</evidence>
<dbReference type="GeneID" id="66110675"/>
<dbReference type="GO" id="GO:0006357">
    <property type="term" value="P:regulation of transcription by RNA polymerase II"/>
    <property type="evidence" value="ECO:0007669"/>
    <property type="project" value="InterPro"/>
</dbReference>
<evidence type="ECO:0000256" key="2">
    <source>
        <dbReference type="SAM" id="MobiDB-lite"/>
    </source>
</evidence>
<dbReference type="SUPFAM" id="SSF47954">
    <property type="entry name" value="Cyclin-like"/>
    <property type="match status" value="2"/>
</dbReference>
<reference evidence="4" key="1">
    <citation type="submission" date="2020-11" db="EMBL/GenBank/DDBJ databases">
        <title>Adaptations for nitrogen fixation in a non-lichenized fungal sporocarp promotes dispersal by wood-feeding termites.</title>
        <authorList>
            <consortium name="DOE Joint Genome Institute"/>
            <person name="Koch R.A."/>
            <person name="Yoon G."/>
            <person name="Arayal U."/>
            <person name="Lail K."/>
            <person name="Amirebrahimi M."/>
            <person name="Labutti K."/>
            <person name="Lipzen A."/>
            <person name="Riley R."/>
            <person name="Barry K."/>
            <person name="Henrissat B."/>
            <person name="Grigoriev I.V."/>
            <person name="Herr J.R."/>
            <person name="Aime M.C."/>
        </authorList>
    </citation>
    <scope>NUCLEOTIDE SEQUENCE</scope>
    <source>
        <strain evidence="4">MCA 3950</strain>
    </source>
</reference>
<evidence type="ECO:0000313" key="5">
    <source>
        <dbReference type="Proteomes" id="UP000812287"/>
    </source>
</evidence>
<dbReference type="RefSeq" id="XP_043034360.1">
    <property type="nucleotide sequence ID" value="XM_043188378.1"/>
</dbReference>
<keyword evidence="5" id="KW-1185">Reference proteome</keyword>
<dbReference type="InterPro" id="IPR013763">
    <property type="entry name" value="Cyclin-like_dom"/>
</dbReference>
<dbReference type="SMART" id="SM00385">
    <property type="entry name" value="CYCLIN"/>
    <property type="match status" value="2"/>
</dbReference>
<feature type="domain" description="Cyclin-like" evidence="3">
    <location>
        <begin position="183"/>
        <end position="285"/>
    </location>
</feature>
<dbReference type="AlphaFoldDB" id="A0A9P7VHW9"/>
<feature type="region of interest" description="Disordered" evidence="2">
    <location>
        <begin position="293"/>
        <end position="318"/>
    </location>
</feature>
<dbReference type="InterPro" id="IPR043198">
    <property type="entry name" value="Cyclin/Ssn8"/>
</dbReference>
<feature type="domain" description="Cyclin-like" evidence="3">
    <location>
        <begin position="56"/>
        <end position="170"/>
    </location>
</feature>
<gene>
    <name evidence="4" type="ORF">BT62DRAFT_956506</name>
</gene>
<comment type="similarity">
    <text evidence="1">Belongs to the cyclin family.</text>
</comment>
<comment type="caution">
    <text evidence="4">The sequence shown here is derived from an EMBL/GenBank/DDBJ whole genome shotgun (WGS) entry which is preliminary data.</text>
</comment>
<dbReference type="Pfam" id="PF00134">
    <property type="entry name" value="Cyclin_N"/>
    <property type="match status" value="1"/>
</dbReference>
<dbReference type="GO" id="GO:0016538">
    <property type="term" value="F:cyclin-dependent protein serine/threonine kinase regulator activity"/>
    <property type="evidence" value="ECO:0007669"/>
    <property type="project" value="InterPro"/>
</dbReference>
<accession>A0A9P7VHW9</accession>
<sequence>MDPLHSRAQSPSQFPASRSKYYRPYFTSEEIHILSEKQKGKLSVTQEDKVRQTACGFLEALGSRMGFPRRTIATAQNLYHRFHLFFPRKDFNYHARILDVCLAALYVSTKMHDTLKKPRELQALSYALRFPELVAKSKNPAGEVDLDTMDPAIVEHDRQRLLAIERLMLETICFNFTSRMPFPYVIKIGRAFGAKKQIIKLAWRLAVDSHRTLVPIQYTPVTVALSSIYLASLLLSWEQPESPRREADSSSAHDLRDQLRRHGDWEQRFQAHVEDLDVIAHDMLDLLIQAAQSPSANTSPRTPSSPSPHPSPRNHHLSSTAQAVDPLPYNADQLLRLKIHLRESDHHPRYRYSLDPNGIDDASEALGKNEGTVRFLFGPPGIVGQGI</sequence>
<feature type="compositionally biased region" description="Low complexity" evidence="2">
    <location>
        <begin position="293"/>
        <end position="302"/>
    </location>
</feature>
<dbReference type="CDD" id="cd20546">
    <property type="entry name" value="CYCLIN_SpCG1C_ScCTK2-like_rpt2"/>
    <property type="match status" value="1"/>
</dbReference>
<dbReference type="PANTHER" id="PTHR10026">
    <property type="entry name" value="CYCLIN"/>
    <property type="match status" value="1"/>
</dbReference>
<keyword evidence="1" id="KW-0195">Cyclin</keyword>
<dbReference type="InterPro" id="IPR006671">
    <property type="entry name" value="Cyclin_N"/>
</dbReference>